<dbReference type="AlphaFoldDB" id="A0A3A2ZR00"/>
<dbReference type="EMBL" id="MVGC01000057">
    <property type="protein sequence ID" value="RJE25130.1"/>
    <property type="molecule type" value="Genomic_DNA"/>
</dbReference>
<dbReference type="PRINTS" id="PR00799">
    <property type="entry name" value="TRANSAMINASE"/>
</dbReference>
<dbReference type="InterPro" id="IPR004838">
    <property type="entry name" value="NHTrfase_class1_PyrdxlP-BS"/>
</dbReference>
<comment type="similarity">
    <text evidence="2">Belongs to the class-I pyridoxal-phosphate-dependent aminotransferase family.</text>
</comment>
<feature type="region of interest" description="Disordered" evidence="8">
    <location>
        <begin position="112"/>
        <end position="131"/>
    </location>
</feature>
<dbReference type="GO" id="GO:0005829">
    <property type="term" value="C:cytosol"/>
    <property type="evidence" value="ECO:0007669"/>
    <property type="project" value="TreeGrafter"/>
</dbReference>
<dbReference type="FunFam" id="3.40.640.10:FF:000066">
    <property type="entry name" value="Aspartate aminotransferase"/>
    <property type="match status" value="1"/>
</dbReference>
<dbReference type="EC" id="2.6.1.1" evidence="7"/>
<evidence type="ECO:0000256" key="5">
    <source>
        <dbReference type="ARBA" id="ARBA00022679"/>
    </source>
</evidence>
<dbReference type="Gene3D" id="3.40.640.10">
    <property type="entry name" value="Type I PLP-dependent aspartate aminotransferase-like (Major domain)"/>
    <property type="match status" value="1"/>
</dbReference>
<comment type="subunit">
    <text evidence="3 7">Homodimer.</text>
</comment>
<evidence type="ECO:0000313" key="10">
    <source>
        <dbReference type="EMBL" id="RJE25130.1"/>
    </source>
</evidence>
<dbReference type="InterPro" id="IPR000796">
    <property type="entry name" value="Asp_trans"/>
</dbReference>
<dbReference type="PROSITE" id="PS00105">
    <property type="entry name" value="AA_TRANSFER_CLASS_1"/>
    <property type="match status" value="1"/>
</dbReference>
<reference evidence="11" key="1">
    <citation type="submission" date="2017-02" db="EMBL/GenBank/DDBJ databases">
        <authorList>
            <person name="Tafer H."/>
            <person name="Lopandic K."/>
        </authorList>
    </citation>
    <scope>NUCLEOTIDE SEQUENCE [LARGE SCALE GENOMIC DNA]</scope>
    <source>
        <strain evidence="11">CBS 366.77</strain>
    </source>
</reference>
<evidence type="ECO:0000256" key="6">
    <source>
        <dbReference type="ARBA" id="ARBA00022898"/>
    </source>
</evidence>
<dbReference type="InterPro" id="IPR004839">
    <property type="entry name" value="Aminotransferase_I/II_large"/>
</dbReference>
<keyword evidence="4 7" id="KW-0032">Aminotransferase</keyword>
<feature type="compositionally biased region" description="Basic and acidic residues" evidence="8">
    <location>
        <begin position="121"/>
        <end position="131"/>
    </location>
</feature>
<protein>
    <recommendedName>
        <fullName evidence="7">Aspartate aminotransferase</fullName>
        <ecNumber evidence="7">2.6.1.1</ecNumber>
    </recommendedName>
</protein>
<comment type="catalytic activity">
    <reaction evidence="7">
        <text>L-aspartate + 2-oxoglutarate = oxaloacetate + L-glutamate</text>
        <dbReference type="Rhea" id="RHEA:21824"/>
        <dbReference type="ChEBI" id="CHEBI:16452"/>
        <dbReference type="ChEBI" id="CHEBI:16810"/>
        <dbReference type="ChEBI" id="CHEBI:29985"/>
        <dbReference type="ChEBI" id="CHEBI:29991"/>
        <dbReference type="EC" id="2.6.1.1"/>
    </reaction>
</comment>
<dbReference type="STRING" id="2070753.A0A3A2ZR00"/>
<dbReference type="NCBIfam" id="NF006719">
    <property type="entry name" value="PRK09257.1"/>
    <property type="match status" value="1"/>
</dbReference>
<evidence type="ECO:0000256" key="3">
    <source>
        <dbReference type="ARBA" id="ARBA00011738"/>
    </source>
</evidence>
<dbReference type="Proteomes" id="UP000266188">
    <property type="component" value="Unassembled WGS sequence"/>
</dbReference>
<dbReference type="InterPro" id="IPR015424">
    <property type="entry name" value="PyrdxlP-dep_Trfase"/>
</dbReference>
<comment type="miscellaneous">
    <text evidence="7">In eukaryotes there are cytoplasmic, mitochondrial and chloroplastic isozymes.</text>
</comment>
<evidence type="ECO:0000256" key="1">
    <source>
        <dbReference type="ARBA" id="ARBA00001933"/>
    </source>
</evidence>
<evidence type="ECO:0000259" key="9">
    <source>
        <dbReference type="Pfam" id="PF00155"/>
    </source>
</evidence>
<dbReference type="PANTHER" id="PTHR11879:SF20">
    <property type="entry name" value="ASPARTATE AMINOTRANSFERASE"/>
    <property type="match status" value="1"/>
</dbReference>
<name>A0A3A2ZR00_9EURO</name>
<dbReference type="SUPFAM" id="SSF53383">
    <property type="entry name" value="PLP-dependent transferases"/>
    <property type="match status" value="1"/>
</dbReference>
<dbReference type="GO" id="GO:0006532">
    <property type="term" value="P:aspartate biosynthetic process"/>
    <property type="evidence" value="ECO:0007669"/>
    <property type="project" value="TreeGrafter"/>
</dbReference>
<evidence type="ECO:0000313" key="11">
    <source>
        <dbReference type="Proteomes" id="UP000266188"/>
    </source>
</evidence>
<evidence type="ECO:0000256" key="8">
    <source>
        <dbReference type="SAM" id="MobiDB-lite"/>
    </source>
</evidence>
<accession>A0A3A2ZR00</accession>
<feature type="region of interest" description="Disordered" evidence="8">
    <location>
        <begin position="1"/>
        <end position="23"/>
    </location>
</feature>
<dbReference type="InterPro" id="IPR015422">
    <property type="entry name" value="PyrdxlP-dep_Trfase_small"/>
</dbReference>
<proteinExistence type="inferred from homology"/>
<evidence type="ECO:0000256" key="7">
    <source>
        <dbReference type="RuleBase" id="RU000480"/>
    </source>
</evidence>
<dbReference type="FunFam" id="3.90.1150.10:FF:000001">
    <property type="entry name" value="Aspartate aminotransferase"/>
    <property type="match status" value="1"/>
</dbReference>
<dbReference type="CDD" id="cd00609">
    <property type="entry name" value="AAT_like"/>
    <property type="match status" value="1"/>
</dbReference>
<comment type="cofactor">
    <cofactor evidence="1">
        <name>pyridoxal 5'-phosphate</name>
        <dbReference type="ChEBI" id="CHEBI:597326"/>
    </cofactor>
</comment>
<gene>
    <name evidence="10" type="ORF">PHISCL_02536</name>
</gene>
<evidence type="ECO:0000256" key="2">
    <source>
        <dbReference type="ARBA" id="ARBA00007441"/>
    </source>
</evidence>
<organism evidence="10 11">
    <name type="scientific">Aspergillus sclerotialis</name>
    <dbReference type="NCBI Taxonomy" id="2070753"/>
    <lineage>
        <taxon>Eukaryota</taxon>
        <taxon>Fungi</taxon>
        <taxon>Dikarya</taxon>
        <taxon>Ascomycota</taxon>
        <taxon>Pezizomycotina</taxon>
        <taxon>Eurotiomycetes</taxon>
        <taxon>Eurotiomycetidae</taxon>
        <taxon>Eurotiales</taxon>
        <taxon>Aspergillaceae</taxon>
        <taxon>Aspergillus</taxon>
        <taxon>Aspergillus subgen. Polypaecilum</taxon>
    </lineage>
</organism>
<dbReference type="GO" id="GO:0004069">
    <property type="term" value="F:L-aspartate:2-oxoglutarate aminotransferase activity"/>
    <property type="evidence" value="ECO:0007669"/>
    <property type="project" value="UniProtKB-EC"/>
</dbReference>
<comment type="caution">
    <text evidence="10">The sequence shown here is derived from an EMBL/GenBank/DDBJ whole genome shotgun (WGS) entry which is preliminary data.</text>
</comment>
<dbReference type="Pfam" id="PF00155">
    <property type="entry name" value="Aminotran_1_2"/>
    <property type="match status" value="1"/>
</dbReference>
<sequence length="452" mass="50337">MAPSQIHDAPIPPAPNKQSESRFASLPIPPVDEPFTLNAEFLSDTYPQKVNLGIGVYRTESGDPWPLPVVEEAETQLHRSKNVARHEYLTIQGDGKFLNLARDLVFGFDSGIEPNGTHQQNGDHNKDKENKDRIVSIQTISGTGANRLGAEFLARSLHPRNVWIPEPTWANHLTIWDLVGVERKPYPYFDPATKAFNYDSTVQTLKTQAQKGDVVILHACAHNPTGADPSKEQWTKLASIFQQKGLIPFFDLAYQGFASGSLDEDAFAIRHFMNCTPRIEFCVAQSFSKNFGLYGQRAGALHLVTNPAESESSLPQIALANLSHLVRGEYSMAPRGGSEIVRTVLSSPDLRKKWGEDLKNMSGRIKAMRQALYDELLKLGTPGKWEHILAQIGMFSYTGLTEPQVLAIRQRHHVYMLKSGRISMSGLNPKNVSYVARAIDDVVRTVTLARKQ</sequence>
<feature type="domain" description="Aminotransferase class I/classII large" evidence="9">
    <location>
        <begin position="48"/>
        <end position="439"/>
    </location>
</feature>
<dbReference type="InterPro" id="IPR015421">
    <property type="entry name" value="PyrdxlP-dep_Trfase_major"/>
</dbReference>
<keyword evidence="6" id="KW-0663">Pyridoxal phosphate</keyword>
<dbReference type="OrthoDB" id="550424at2759"/>
<keyword evidence="5 7" id="KW-0808">Transferase</keyword>
<dbReference type="GO" id="GO:0030170">
    <property type="term" value="F:pyridoxal phosphate binding"/>
    <property type="evidence" value="ECO:0007669"/>
    <property type="project" value="InterPro"/>
</dbReference>
<dbReference type="Gene3D" id="3.90.1150.10">
    <property type="entry name" value="Aspartate Aminotransferase, domain 1"/>
    <property type="match status" value="1"/>
</dbReference>
<evidence type="ECO:0000256" key="4">
    <source>
        <dbReference type="ARBA" id="ARBA00022576"/>
    </source>
</evidence>
<keyword evidence="11" id="KW-1185">Reference proteome</keyword>
<dbReference type="PANTHER" id="PTHR11879">
    <property type="entry name" value="ASPARTATE AMINOTRANSFERASE"/>
    <property type="match status" value="1"/>
</dbReference>